<gene>
    <name evidence="4" type="ORF">Gasu_27430</name>
</gene>
<keyword evidence="2 4" id="KW-0689">Ribosomal protein</keyword>
<dbReference type="InterPro" id="IPR000754">
    <property type="entry name" value="Ribosomal_uS9"/>
</dbReference>
<dbReference type="EMBL" id="KB454504">
    <property type="protein sequence ID" value="EME29959.1"/>
    <property type="molecule type" value="Genomic_DNA"/>
</dbReference>
<dbReference type="InterPro" id="IPR023035">
    <property type="entry name" value="Ribosomal_uS9_bac/plastid"/>
</dbReference>
<evidence type="ECO:0000256" key="1">
    <source>
        <dbReference type="ARBA" id="ARBA00005251"/>
    </source>
</evidence>
<evidence type="ECO:0000256" key="2">
    <source>
        <dbReference type="ARBA" id="ARBA00022980"/>
    </source>
</evidence>
<dbReference type="PANTHER" id="PTHR21569:SF1">
    <property type="entry name" value="SMALL RIBOSOMAL SUBUNIT PROTEIN US9M"/>
    <property type="match status" value="1"/>
</dbReference>
<dbReference type="Gramene" id="EME29959">
    <property type="protein sequence ID" value="EME29959"/>
    <property type="gene ID" value="Gasu_27430"/>
</dbReference>
<keyword evidence="3" id="KW-0687">Ribonucleoprotein</keyword>
<dbReference type="GO" id="GO:0003735">
    <property type="term" value="F:structural constituent of ribosome"/>
    <property type="evidence" value="ECO:0007669"/>
    <property type="project" value="InterPro"/>
</dbReference>
<comment type="similarity">
    <text evidence="1">Belongs to the universal ribosomal protein uS9 family.</text>
</comment>
<name>M2Y2C2_GALSU</name>
<dbReference type="Proteomes" id="UP000030680">
    <property type="component" value="Unassembled WGS sequence"/>
</dbReference>
<evidence type="ECO:0000256" key="3">
    <source>
        <dbReference type="ARBA" id="ARBA00023274"/>
    </source>
</evidence>
<dbReference type="GO" id="GO:0015935">
    <property type="term" value="C:small ribosomal subunit"/>
    <property type="evidence" value="ECO:0007669"/>
    <property type="project" value="TreeGrafter"/>
</dbReference>
<keyword evidence="5" id="KW-1185">Reference proteome</keyword>
<dbReference type="InterPro" id="IPR014721">
    <property type="entry name" value="Ribsml_uS5_D2-typ_fold_subgr"/>
</dbReference>
<accession>M2Y2C2</accession>
<dbReference type="NCBIfam" id="NF001099">
    <property type="entry name" value="PRK00132.1"/>
    <property type="match status" value="1"/>
</dbReference>
<dbReference type="SUPFAM" id="SSF54211">
    <property type="entry name" value="Ribosomal protein S5 domain 2-like"/>
    <property type="match status" value="1"/>
</dbReference>
<dbReference type="GeneID" id="17088721"/>
<dbReference type="eggNOG" id="KOG1697">
    <property type="taxonomic scope" value="Eukaryota"/>
</dbReference>
<dbReference type="GO" id="GO:0005737">
    <property type="term" value="C:cytoplasm"/>
    <property type="evidence" value="ECO:0007669"/>
    <property type="project" value="UniProtKB-ARBA"/>
</dbReference>
<reference evidence="5" key="1">
    <citation type="journal article" date="2013" name="Science">
        <title>Gene transfer from bacteria and archaea facilitated evolution of an extremophilic eukaryote.</title>
        <authorList>
            <person name="Schonknecht G."/>
            <person name="Chen W.H."/>
            <person name="Ternes C.M."/>
            <person name="Barbier G.G."/>
            <person name="Shrestha R.P."/>
            <person name="Stanke M."/>
            <person name="Brautigam A."/>
            <person name="Baker B.J."/>
            <person name="Banfield J.F."/>
            <person name="Garavito R.M."/>
            <person name="Carr K."/>
            <person name="Wilkerson C."/>
            <person name="Rensing S.A."/>
            <person name="Gagneul D."/>
            <person name="Dickenson N.E."/>
            <person name="Oesterhelt C."/>
            <person name="Lercher M.J."/>
            <person name="Weber A.P."/>
        </authorList>
    </citation>
    <scope>NUCLEOTIDE SEQUENCE [LARGE SCALE GENOMIC DNA]</scope>
    <source>
        <strain evidence="5">074W</strain>
    </source>
</reference>
<dbReference type="InterPro" id="IPR020568">
    <property type="entry name" value="Ribosomal_Su5_D2-typ_SF"/>
</dbReference>
<dbReference type="KEGG" id="gsl:Gasu_27430"/>
<evidence type="ECO:0000313" key="4">
    <source>
        <dbReference type="EMBL" id="EME29959.1"/>
    </source>
</evidence>
<sequence>MAWWSQLFIACRGLPKRQVTNSVFEKTFKLSFCSSTGIGKTNVNSTPNETFKGRQNLISDITTGGDSYAEKRAETTMQYVKTPDPGNPWEHPFQAVEKENSSSLVLKQVEKEPLSEEPLEGKDEISLEDVDLPKIVDEEGRSYGIGARKTSTCEVWLKAGSGNYLVNGKPMVRHFRETRLIEEALEPLLHFNVADQFDADCYVVGGGQSGQAGALKHGIAHALKLFDPAYYPELYKLGYLLRDSRMVEPKKIGRKKARKQKQWSKR</sequence>
<dbReference type="Gene3D" id="3.30.230.10">
    <property type="match status" value="1"/>
</dbReference>
<dbReference type="PANTHER" id="PTHR21569">
    <property type="entry name" value="RIBOSOMAL PROTEIN S9"/>
    <property type="match status" value="1"/>
</dbReference>
<dbReference type="OrthoDB" id="10254627at2759"/>
<dbReference type="GO" id="GO:0003723">
    <property type="term" value="F:RNA binding"/>
    <property type="evidence" value="ECO:0007669"/>
    <property type="project" value="TreeGrafter"/>
</dbReference>
<dbReference type="AlphaFoldDB" id="M2Y2C2"/>
<protein>
    <submittedName>
        <fullName evidence="4">30S ribosomal protein S9 (Mitochondrial)</fullName>
    </submittedName>
</protein>
<evidence type="ECO:0000313" key="5">
    <source>
        <dbReference type="Proteomes" id="UP000030680"/>
    </source>
</evidence>
<organism evidence="4 5">
    <name type="scientific">Galdieria sulphuraria</name>
    <name type="common">Red alga</name>
    <dbReference type="NCBI Taxonomy" id="130081"/>
    <lineage>
        <taxon>Eukaryota</taxon>
        <taxon>Rhodophyta</taxon>
        <taxon>Bangiophyceae</taxon>
        <taxon>Galdieriales</taxon>
        <taxon>Galdieriaceae</taxon>
        <taxon>Galdieria</taxon>
    </lineage>
</organism>
<dbReference type="Pfam" id="PF00380">
    <property type="entry name" value="Ribosomal_S9"/>
    <property type="match status" value="1"/>
</dbReference>
<dbReference type="GO" id="GO:0006412">
    <property type="term" value="P:translation"/>
    <property type="evidence" value="ECO:0007669"/>
    <property type="project" value="InterPro"/>
</dbReference>
<dbReference type="STRING" id="130081.M2Y2C2"/>
<proteinExistence type="inferred from homology"/>
<dbReference type="RefSeq" id="XP_005706479.1">
    <property type="nucleotide sequence ID" value="XM_005706422.1"/>
</dbReference>